<proteinExistence type="predicted"/>
<keyword evidence="2" id="KW-1185">Reference proteome</keyword>
<reference evidence="1" key="1">
    <citation type="submission" date="2021-02" db="EMBL/GenBank/DDBJ databases">
        <authorList>
            <person name="Bekaert M."/>
        </authorList>
    </citation>
    <scope>NUCLEOTIDE SEQUENCE</scope>
    <source>
        <strain evidence="1">IoA-00</strain>
    </source>
</reference>
<organism evidence="1 2">
    <name type="scientific">Lepeophtheirus salmonis</name>
    <name type="common">Salmon louse</name>
    <name type="synonym">Caligus salmonis</name>
    <dbReference type="NCBI Taxonomy" id="72036"/>
    <lineage>
        <taxon>Eukaryota</taxon>
        <taxon>Metazoa</taxon>
        <taxon>Ecdysozoa</taxon>
        <taxon>Arthropoda</taxon>
        <taxon>Crustacea</taxon>
        <taxon>Multicrustacea</taxon>
        <taxon>Hexanauplia</taxon>
        <taxon>Copepoda</taxon>
        <taxon>Siphonostomatoida</taxon>
        <taxon>Caligidae</taxon>
        <taxon>Lepeophtheirus</taxon>
    </lineage>
</organism>
<gene>
    <name evidence="1" type="ORF">LSAA_3437</name>
</gene>
<accession>A0A7R8CGB2</accession>
<evidence type="ECO:0000313" key="1">
    <source>
        <dbReference type="EMBL" id="CAF2814722.1"/>
    </source>
</evidence>
<dbReference type="AlphaFoldDB" id="A0A7R8CGB2"/>
<dbReference type="Proteomes" id="UP000675881">
    <property type="component" value="Chromosome 12"/>
</dbReference>
<name>A0A7R8CGB2_LEPSM</name>
<evidence type="ECO:0000313" key="2">
    <source>
        <dbReference type="Proteomes" id="UP000675881"/>
    </source>
</evidence>
<sequence length="126" mass="14748">MSKLLLSLNAFRHHFGPNFKLNQGDKNITQLYRTGRKWASCYKEMKQVIQMSNKHYMAFFIYLVLSMTLGESFPWSDYESGKQIDQMERIHSFEAKSEEVTVKRSGKMVLCRHNLFNALRVACSSI</sequence>
<dbReference type="EMBL" id="HG994591">
    <property type="protein sequence ID" value="CAF2814722.1"/>
    <property type="molecule type" value="Genomic_DNA"/>
</dbReference>
<protein>
    <submittedName>
        <fullName evidence="1">(salmon louse) hypothetical protein</fullName>
    </submittedName>
</protein>